<dbReference type="RefSeq" id="WP_073040597.1">
    <property type="nucleotide sequence ID" value="NZ_FQVB01000030.1"/>
</dbReference>
<feature type="region of interest" description="Disordered" evidence="6">
    <location>
        <begin position="385"/>
        <end position="410"/>
    </location>
</feature>
<keyword evidence="10" id="KW-1185">Reference proteome</keyword>
<feature type="domain" description="Tyr recombinase" evidence="7">
    <location>
        <begin position="188"/>
        <end position="387"/>
    </location>
</feature>
<keyword evidence="4" id="KW-0233">DNA recombination</keyword>
<dbReference type="OrthoDB" id="9775880at2"/>
<protein>
    <submittedName>
        <fullName evidence="9">Integrase</fullName>
    </submittedName>
</protein>
<evidence type="ECO:0000256" key="2">
    <source>
        <dbReference type="ARBA" id="ARBA00022908"/>
    </source>
</evidence>
<dbReference type="Pfam" id="PF00589">
    <property type="entry name" value="Phage_integrase"/>
    <property type="match status" value="1"/>
</dbReference>
<dbReference type="PANTHER" id="PTHR30349:SF64">
    <property type="entry name" value="PROPHAGE INTEGRASE INTD-RELATED"/>
    <property type="match status" value="1"/>
</dbReference>
<dbReference type="InterPro" id="IPR011010">
    <property type="entry name" value="DNA_brk_join_enz"/>
</dbReference>
<dbReference type="GO" id="GO:0006310">
    <property type="term" value="P:DNA recombination"/>
    <property type="evidence" value="ECO:0007669"/>
    <property type="project" value="UniProtKB-KW"/>
</dbReference>
<evidence type="ECO:0000259" key="8">
    <source>
        <dbReference type="PROSITE" id="PS51900"/>
    </source>
</evidence>
<dbReference type="InterPro" id="IPR010998">
    <property type="entry name" value="Integrase_recombinase_N"/>
</dbReference>
<feature type="compositionally biased region" description="Polar residues" evidence="6">
    <location>
        <begin position="391"/>
        <end position="401"/>
    </location>
</feature>
<dbReference type="Proteomes" id="UP000184076">
    <property type="component" value="Unassembled WGS sequence"/>
</dbReference>
<dbReference type="GO" id="GO:0015074">
    <property type="term" value="P:DNA integration"/>
    <property type="evidence" value="ECO:0007669"/>
    <property type="project" value="UniProtKB-KW"/>
</dbReference>
<dbReference type="EMBL" id="FQVB01000030">
    <property type="protein sequence ID" value="SHF88373.1"/>
    <property type="molecule type" value="Genomic_DNA"/>
</dbReference>
<evidence type="ECO:0000256" key="5">
    <source>
        <dbReference type="PROSITE-ProRule" id="PRU01248"/>
    </source>
</evidence>
<dbReference type="AlphaFoldDB" id="A0A1M5F9Y0"/>
<evidence type="ECO:0000313" key="9">
    <source>
        <dbReference type="EMBL" id="SHF88373.1"/>
    </source>
</evidence>
<dbReference type="Gene3D" id="1.10.443.10">
    <property type="entry name" value="Intergrase catalytic core"/>
    <property type="match status" value="1"/>
</dbReference>
<evidence type="ECO:0000256" key="4">
    <source>
        <dbReference type="ARBA" id="ARBA00023172"/>
    </source>
</evidence>
<name>A0A1M5F9Y0_9BACT</name>
<keyword evidence="3 5" id="KW-0238">DNA-binding</keyword>
<proteinExistence type="inferred from homology"/>
<dbReference type="InterPro" id="IPR050090">
    <property type="entry name" value="Tyrosine_recombinase_XerCD"/>
</dbReference>
<organism evidence="9 10">
    <name type="scientific">Desulfacinum infernum DSM 9756</name>
    <dbReference type="NCBI Taxonomy" id="1121391"/>
    <lineage>
        <taxon>Bacteria</taxon>
        <taxon>Pseudomonadati</taxon>
        <taxon>Thermodesulfobacteriota</taxon>
        <taxon>Syntrophobacteria</taxon>
        <taxon>Syntrophobacterales</taxon>
        <taxon>Syntrophobacteraceae</taxon>
        <taxon>Desulfacinum</taxon>
    </lineage>
</organism>
<dbReference type="InterPro" id="IPR004107">
    <property type="entry name" value="Integrase_SAM-like_N"/>
</dbReference>
<comment type="similarity">
    <text evidence="1">Belongs to the 'phage' integrase family.</text>
</comment>
<evidence type="ECO:0000256" key="3">
    <source>
        <dbReference type="ARBA" id="ARBA00023125"/>
    </source>
</evidence>
<evidence type="ECO:0000256" key="6">
    <source>
        <dbReference type="SAM" id="MobiDB-lite"/>
    </source>
</evidence>
<dbReference type="InterPro" id="IPR044068">
    <property type="entry name" value="CB"/>
</dbReference>
<reference evidence="10" key="1">
    <citation type="submission" date="2016-11" db="EMBL/GenBank/DDBJ databases">
        <authorList>
            <person name="Varghese N."/>
            <person name="Submissions S."/>
        </authorList>
    </citation>
    <scope>NUCLEOTIDE SEQUENCE [LARGE SCALE GENOMIC DNA]</scope>
    <source>
        <strain evidence="10">DSM 9756</strain>
    </source>
</reference>
<dbReference type="InterPro" id="IPR002104">
    <property type="entry name" value="Integrase_catalytic"/>
</dbReference>
<sequence>MGVKVRERPKGSGVWWIFIDHQGMRRSKKIGKDRRVALEAAKRIEARLVLGDLAFLADEGTEREPKVPTLREYVYGWKDDEGRFSMGWLEKYARISVKRSTRRNYEVILKKHLLPAMGNERLDRITTRAVADLMVQKIREGLNSKTVKNIKNCLSSVLAYAHHPDELIDRNPVLGVKIPKPEGESPAREPDPFSREERRLLEQVYRKHFPEYYPLIVTAFRTGLRMGELAGLQWGDIDFHQRVARIQRNVVHGRVTTPKSRSGKRDVRLSRQVVTELERLRKKRKEEALRTGRRSVPEWVFCNESGNPMDPDNFRKRVWKRAMEKSGLRRRTPHDMRHTYATLRLSKGDPLAEVAKEMGHSSAQITFNTYYKWLPCESRSDIDELDDVVNDHTQPSATYPQPETKKDLAV</sequence>
<dbReference type="STRING" id="1121391.SAMN02745206_02845"/>
<evidence type="ECO:0000313" key="10">
    <source>
        <dbReference type="Proteomes" id="UP000184076"/>
    </source>
</evidence>
<evidence type="ECO:0000259" key="7">
    <source>
        <dbReference type="PROSITE" id="PS51898"/>
    </source>
</evidence>
<dbReference type="PANTHER" id="PTHR30349">
    <property type="entry name" value="PHAGE INTEGRASE-RELATED"/>
    <property type="match status" value="1"/>
</dbReference>
<dbReference type="CDD" id="cd01189">
    <property type="entry name" value="INT_ICEBs1_C_like"/>
    <property type="match status" value="1"/>
</dbReference>
<dbReference type="Pfam" id="PF14659">
    <property type="entry name" value="Phage_int_SAM_3"/>
    <property type="match status" value="1"/>
</dbReference>
<dbReference type="Gene3D" id="1.10.150.130">
    <property type="match status" value="1"/>
</dbReference>
<accession>A0A1M5F9Y0</accession>
<dbReference type="InterPro" id="IPR013762">
    <property type="entry name" value="Integrase-like_cat_sf"/>
</dbReference>
<gene>
    <name evidence="9" type="ORF">SAMN02745206_02845</name>
</gene>
<dbReference type="GO" id="GO:0003677">
    <property type="term" value="F:DNA binding"/>
    <property type="evidence" value="ECO:0007669"/>
    <property type="project" value="UniProtKB-UniRule"/>
</dbReference>
<dbReference type="PROSITE" id="PS51898">
    <property type="entry name" value="TYR_RECOMBINASE"/>
    <property type="match status" value="1"/>
</dbReference>
<dbReference type="SUPFAM" id="SSF56349">
    <property type="entry name" value="DNA breaking-rejoining enzymes"/>
    <property type="match status" value="1"/>
</dbReference>
<evidence type="ECO:0000256" key="1">
    <source>
        <dbReference type="ARBA" id="ARBA00008857"/>
    </source>
</evidence>
<keyword evidence="2" id="KW-0229">DNA integration</keyword>
<feature type="domain" description="Core-binding (CB)" evidence="8">
    <location>
        <begin position="83"/>
        <end position="162"/>
    </location>
</feature>
<dbReference type="PROSITE" id="PS51900">
    <property type="entry name" value="CB"/>
    <property type="match status" value="1"/>
</dbReference>